<reference evidence="3" key="1">
    <citation type="journal article" date="2021" name="PeerJ">
        <title>Extensive microbial diversity within the chicken gut microbiome revealed by metagenomics and culture.</title>
        <authorList>
            <person name="Gilroy R."/>
            <person name="Ravi A."/>
            <person name="Getino M."/>
            <person name="Pursley I."/>
            <person name="Horton D.L."/>
            <person name="Alikhan N.F."/>
            <person name="Baker D."/>
            <person name="Gharbi K."/>
            <person name="Hall N."/>
            <person name="Watson M."/>
            <person name="Adriaenssens E.M."/>
            <person name="Foster-Nyarko E."/>
            <person name="Jarju S."/>
            <person name="Secka A."/>
            <person name="Antonio M."/>
            <person name="Oren A."/>
            <person name="Chaudhuri R.R."/>
            <person name="La Ragione R."/>
            <person name="Hildebrand F."/>
            <person name="Pallen M.J."/>
        </authorList>
    </citation>
    <scope>NUCLEOTIDE SEQUENCE</scope>
    <source>
        <strain evidence="3">ChiSxjej3B15-572</strain>
    </source>
</reference>
<dbReference type="InterPro" id="IPR050229">
    <property type="entry name" value="GlpE_sulfurtransferase"/>
</dbReference>
<dbReference type="InterPro" id="IPR001763">
    <property type="entry name" value="Rhodanese-like_dom"/>
</dbReference>
<evidence type="ECO:0000313" key="4">
    <source>
        <dbReference type="Proteomes" id="UP000824231"/>
    </source>
</evidence>
<evidence type="ECO:0000259" key="2">
    <source>
        <dbReference type="PROSITE" id="PS50206"/>
    </source>
</evidence>
<sequence>MFLAASTTLIVVDIVCIVIIIAWAGTWLLNRWRRSHYATVLDQDEFQKGMHKAQVLDLRNKDDFNRGHILGARSLPLAYLQQTYADLRPDLPVYLYDAGEALSIQGARVLSKHGFQHVYILKGGYAKWNGKTKKAKYND</sequence>
<dbReference type="SUPFAM" id="SSF52821">
    <property type="entry name" value="Rhodanese/Cell cycle control phosphatase"/>
    <property type="match status" value="1"/>
</dbReference>
<evidence type="ECO:0000256" key="1">
    <source>
        <dbReference type="SAM" id="Phobius"/>
    </source>
</evidence>
<feature type="transmembrane region" description="Helical" evidence="1">
    <location>
        <begin position="6"/>
        <end position="29"/>
    </location>
</feature>
<dbReference type="SMART" id="SM00450">
    <property type="entry name" value="RHOD"/>
    <property type="match status" value="1"/>
</dbReference>
<protein>
    <submittedName>
        <fullName evidence="3">Rhodanese-like domain-containing protein</fullName>
    </submittedName>
</protein>
<dbReference type="AlphaFoldDB" id="A0A9D2AJZ0"/>
<proteinExistence type="predicted"/>
<evidence type="ECO:0000313" key="3">
    <source>
        <dbReference type="EMBL" id="HIX35134.1"/>
    </source>
</evidence>
<keyword evidence="1" id="KW-0812">Transmembrane</keyword>
<dbReference type="InterPro" id="IPR036873">
    <property type="entry name" value="Rhodanese-like_dom_sf"/>
</dbReference>
<name>A0A9D2AJZ0_9LACO</name>
<dbReference type="PROSITE" id="PS50206">
    <property type="entry name" value="RHODANESE_3"/>
    <property type="match status" value="1"/>
</dbReference>
<keyword evidence="1" id="KW-1133">Transmembrane helix</keyword>
<accession>A0A9D2AJZ0</accession>
<dbReference type="CDD" id="cd00158">
    <property type="entry name" value="RHOD"/>
    <property type="match status" value="1"/>
</dbReference>
<organism evidence="3 4">
    <name type="scientific">Candidatus Limosilactobacillus merdigallinarum</name>
    <dbReference type="NCBI Taxonomy" id="2838652"/>
    <lineage>
        <taxon>Bacteria</taxon>
        <taxon>Bacillati</taxon>
        <taxon>Bacillota</taxon>
        <taxon>Bacilli</taxon>
        <taxon>Lactobacillales</taxon>
        <taxon>Lactobacillaceae</taxon>
        <taxon>Limosilactobacillus</taxon>
    </lineage>
</organism>
<feature type="domain" description="Rhodanese" evidence="2">
    <location>
        <begin position="49"/>
        <end position="134"/>
    </location>
</feature>
<dbReference type="PANTHER" id="PTHR43031">
    <property type="entry name" value="FAD-DEPENDENT OXIDOREDUCTASE"/>
    <property type="match status" value="1"/>
</dbReference>
<dbReference type="Gene3D" id="3.40.250.10">
    <property type="entry name" value="Rhodanese-like domain"/>
    <property type="match status" value="1"/>
</dbReference>
<dbReference type="PANTHER" id="PTHR43031:SF18">
    <property type="entry name" value="RHODANESE-RELATED SULFURTRANSFERASES"/>
    <property type="match status" value="1"/>
</dbReference>
<reference evidence="3" key="2">
    <citation type="submission" date="2021-04" db="EMBL/GenBank/DDBJ databases">
        <authorList>
            <person name="Gilroy R."/>
        </authorList>
    </citation>
    <scope>NUCLEOTIDE SEQUENCE</scope>
    <source>
        <strain evidence="3">ChiSxjej3B15-572</strain>
    </source>
</reference>
<dbReference type="Proteomes" id="UP000824231">
    <property type="component" value="Unassembled WGS sequence"/>
</dbReference>
<dbReference type="EMBL" id="DXFH01000002">
    <property type="protein sequence ID" value="HIX35134.1"/>
    <property type="molecule type" value="Genomic_DNA"/>
</dbReference>
<comment type="caution">
    <text evidence="3">The sequence shown here is derived from an EMBL/GenBank/DDBJ whole genome shotgun (WGS) entry which is preliminary data.</text>
</comment>
<gene>
    <name evidence="3" type="ORF">H9856_01785</name>
</gene>
<keyword evidence="1" id="KW-0472">Membrane</keyword>
<dbReference type="Pfam" id="PF00581">
    <property type="entry name" value="Rhodanese"/>
    <property type="match status" value="1"/>
</dbReference>